<keyword evidence="3" id="KW-0238">DNA-binding</keyword>
<evidence type="ECO:0000256" key="4">
    <source>
        <dbReference type="ARBA" id="ARBA00023163"/>
    </source>
</evidence>
<dbReference type="InterPro" id="IPR048715">
    <property type="entry name" value="CggR_N"/>
</dbReference>
<evidence type="ECO:0000256" key="2">
    <source>
        <dbReference type="ARBA" id="ARBA00023015"/>
    </source>
</evidence>
<name>A0A7T5EQ53_9BACL</name>
<evidence type="ECO:0000313" key="7">
    <source>
        <dbReference type="EMBL" id="QQE76700.1"/>
    </source>
</evidence>
<comment type="similarity">
    <text evidence="1">Belongs to the SorC transcriptional regulatory family.</text>
</comment>
<dbReference type="InterPro" id="IPR036390">
    <property type="entry name" value="WH_DNA-bd_sf"/>
</dbReference>
<keyword evidence="2" id="KW-0805">Transcription regulation</keyword>
<evidence type="ECO:0000256" key="3">
    <source>
        <dbReference type="ARBA" id="ARBA00023125"/>
    </source>
</evidence>
<evidence type="ECO:0000259" key="5">
    <source>
        <dbReference type="Pfam" id="PF04198"/>
    </source>
</evidence>
<gene>
    <name evidence="7" type="ORF">JD108_19600</name>
    <name evidence="8" type="ORF">KDJ56_19535</name>
</gene>
<dbReference type="GO" id="GO:0003677">
    <property type="term" value="F:DNA binding"/>
    <property type="evidence" value="ECO:0007669"/>
    <property type="project" value="UniProtKB-KW"/>
</dbReference>
<evidence type="ECO:0008006" key="11">
    <source>
        <dbReference type="Google" id="ProtNLM"/>
    </source>
</evidence>
<dbReference type="SUPFAM" id="SSF100950">
    <property type="entry name" value="NagB/RpiA/CoA transferase-like"/>
    <property type="match status" value="1"/>
</dbReference>
<dbReference type="Gene3D" id="1.10.10.10">
    <property type="entry name" value="Winged helix-like DNA-binding domain superfamily/Winged helix DNA-binding domain"/>
    <property type="match status" value="1"/>
</dbReference>
<dbReference type="InterPro" id="IPR036388">
    <property type="entry name" value="WH-like_DNA-bd_sf"/>
</dbReference>
<evidence type="ECO:0000313" key="10">
    <source>
        <dbReference type="Proteomes" id="UP000677234"/>
    </source>
</evidence>
<dbReference type="Pfam" id="PF21715">
    <property type="entry name" value="CggR_N"/>
    <property type="match status" value="1"/>
</dbReference>
<evidence type="ECO:0000313" key="8">
    <source>
        <dbReference type="EMBL" id="QUO43766.1"/>
    </source>
</evidence>
<sequence length="342" mass="37239">MQRFIEMQQKLLPDLVPVMRDRYMLLRSISHQQPIGRRALAQAMQTTERILRAEVELLKETGLLYVTAAGMSLTEEGAQVLEEMEPLASDLFGLSELAEQLQQVLGIPQVVVVQGNADHSAWVLEELGRVGARLLKQYIREGDIVAVTGGTSVASVAHHLAPAPSFRGVQFVPARGGLGERVELQANTLASAMAAKTGSSYRLLHVPDRLRPDALQTLMEEPQVQDVLSLLQQTRIVVHGIGDALTMAKRRSYTEAELQELRASGAVSEAFGYYFDAAGQIVHRLPTIGLQLEDVQRAETVLSIAGGESKAKAILSFAKQSCQNVLITDEGAARAILSATRL</sequence>
<dbReference type="PANTHER" id="PTHR34294">
    <property type="entry name" value="TRANSCRIPTIONAL REGULATOR-RELATED"/>
    <property type="match status" value="1"/>
</dbReference>
<accession>A0A7T5EQ53</accession>
<dbReference type="Proteomes" id="UP000677234">
    <property type="component" value="Chromosome"/>
</dbReference>
<dbReference type="EMBL" id="CP066308">
    <property type="protein sequence ID" value="QQE76700.1"/>
    <property type="molecule type" value="Genomic_DNA"/>
</dbReference>
<evidence type="ECO:0000313" key="9">
    <source>
        <dbReference type="Proteomes" id="UP000595847"/>
    </source>
</evidence>
<dbReference type="SUPFAM" id="SSF46785">
    <property type="entry name" value="Winged helix' DNA-binding domain"/>
    <property type="match status" value="1"/>
</dbReference>
<organism evidence="7 9">
    <name type="scientific">Brevibacillus composti</name>
    <dbReference type="NCBI Taxonomy" id="2796470"/>
    <lineage>
        <taxon>Bacteria</taxon>
        <taxon>Bacillati</taxon>
        <taxon>Bacillota</taxon>
        <taxon>Bacilli</taxon>
        <taxon>Bacillales</taxon>
        <taxon>Paenibacillaceae</taxon>
        <taxon>Brevibacillus</taxon>
    </lineage>
</organism>
<dbReference type="Gene3D" id="3.40.50.1360">
    <property type="match status" value="1"/>
</dbReference>
<dbReference type="KEGG" id="bcop:JD108_19600"/>
<keyword evidence="4" id="KW-0804">Transcription</keyword>
<proteinExistence type="inferred from homology"/>
<dbReference type="InterPro" id="IPR037171">
    <property type="entry name" value="NagB/RpiA_transferase-like"/>
</dbReference>
<keyword evidence="10" id="KW-1185">Reference proteome</keyword>
<dbReference type="AlphaFoldDB" id="A0A7T5EQ53"/>
<evidence type="ECO:0000259" key="6">
    <source>
        <dbReference type="Pfam" id="PF21715"/>
    </source>
</evidence>
<reference evidence="7 9" key="1">
    <citation type="submission" date="2020-12" db="EMBL/GenBank/DDBJ databases">
        <title>strain FJAT-54423T represents a novel species of the genus Brevibacillus.</title>
        <authorList>
            <person name="Tang R."/>
        </authorList>
    </citation>
    <scope>NUCLEOTIDE SEQUENCE [LARGE SCALE GENOMIC DNA]</scope>
    <source>
        <strain evidence="7 9">FJAT-54423</strain>
    </source>
</reference>
<dbReference type="InterPro" id="IPR007324">
    <property type="entry name" value="Sugar-bd_dom_put"/>
</dbReference>
<dbReference type="RefSeq" id="WP_198830192.1">
    <property type="nucleotide sequence ID" value="NZ_CP066308.1"/>
</dbReference>
<reference evidence="8" key="2">
    <citation type="submission" date="2021-04" db="EMBL/GenBank/DDBJ databases">
        <title>Brevibacillus composti FJAT-54423, complete genome.</title>
        <authorList>
            <person name="Tang R."/>
        </authorList>
    </citation>
    <scope>NUCLEOTIDE SEQUENCE</scope>
    <source>
        <strain evidence="8">FJAT-54424</strain>
    </source>
</reference>
<feature type="domain" description="Sugar-binding" evidence="5">
    <location>
        <begin position="91"/>
        <end position="338"/>
    </location>
</feature>
<dbReference type="Pfam" id="PF04198">
    <property type="entry name" value="Sugar-bind"/>
    <property type="match status" value="1"/>
</dbReference>
<dbReference type="Proteomes" id="UP000595847">
    <property type="component" value="Chromosome"/>
</dbReference>
<dbReference type="EMBL" id="CP073708">
    <property type="protein sequence ID" value="QUO43766.1"/>
    <property type="molecule type" value="Genomic_DNA"/>
</dbReference>
<protein>
    <recommendedName>
        <fullName evidence="11">Sugar-binding domain-containing protein</fullName>
    </recommendedName>
</protein>
<evidence type="ECO:0000256" key="1">
    <source>
        <dbReference type="ARBA" id="ARBA00010466"/>
    </source>
</evidence>
<dbReference type="InterPro" id="IPR051054">
    <property type="entry name" value="SorC_transcr_regulators"/>
</dbReference>
<dbReference type="PANTHER" id="PTHR34294:SF5">
    <property type="entry name" value="CENTRAL GLYCOLYTIC GENES REGULATOR"/>
    <property type="match status" value="1"/>
</dbReference>
<dbReference type="GO" id="GO:0030246">
    <property type="term" value="F:carbohydrate binding"/>
    <property type="evidence" value="ECO:0007669"/>
    <property type="project" value="InterPro"/>
</dbReference>
<feature type="domain" description="CggR N-terminal DNA binding" evidence="6">
    <location>
        <begin position="18"/>
        <end position="86"/>
    </location>
</feature>